<comment type="caution">
    <text evidence="3">The sequence shown here is derived from an EMBL/GenBank/DDBJ whole genome shotgun (WGS) entry which is preliminary data.</text>
</comment>
<keyword evidence="1" id="KW-0472">Membrane</keyword>
<dbReference type="Proteomes" id="UP000783863">
    <property type="component" value="Unassembled WGS sequence"/>
</dbReference>
<dbReference type="InterPro" id="IPR019533">
    <property type="entry name" value="Peptidase_S26"/>
</dbReference>
<dbReference type="CDD" id="cd06530">
    <property type="entry name" value="S26_SPase_I"/>
    <property type="match status" value="1"/>
</dbReference>
<accession>A0A8J8CBG8</accession>
<proteinExistence type="predicted"/>
<reference evidence="3" key="1">
    <citation type="submission" date="2021-06" db="EMBL/GenBank/DDBJ databases">
        <title>Halomicroarcula sp. F24A a new haloarchaeum isolated from saline soil.</title>
        <authorList>
            <person name="Duran-Viseras A."/>
            <person name="Sanchez-Porro C."/>
            <person name="Ventosa A."/>
        </authorList>
    </citation>
    <scope>NUCLEOTIDE SEQUENCE</scope>
    <source>
        <strain evidence="3">F24A</strain>
    </source>
</reference>
<keyword evidence="1" id="KW-1133">Transmembrane helix</keyword>
<evidence type="ECO:0000313" key="4">
    <source>
        <dbReference type="Proteomes" id="UP000783863"/>
    </source>
</evidence>
<feature type="domain" description="Peptidase S26" evidence="2">
    <location>
        <begin position="9"/>
        <end position="87"/>
    </location>
</feature>
<dbReference type="GO" id="GO:0004252">
    <property type="term" value="F:serine-type endopeptidase activity"/>
    <property type="evidence" value="ECO:0007669"/>
    <property type="project" value="InterPro"/>
</dbReference>
<dbReference type="GO" id="GO:0006465">
    <property type="term" value="P:signal peptide processing"/>
    <property type="evidence" value="ECO:0007669"/>
    <property type="project" value="InterPro"/>
</dbReference>
<keyword evidence="4" id="KW-1185">Reference proteome</keyword>
<feature type="transmembrane region" description="Helical" evidence="1">
    <location>
        <begin position="334"/>
        <end position="356"/>
    </location>
</feature>
<dbReference type="InterPro" id="IPR013783">
    <property type="entry name" value="Ig-like_fold"/>
</dbReference>
<feature type="transmembrane region" description="Helical" evidence="1">
    <location>
        <begin position="152"/>
        <end position="181"/>
    </location>
</feature>
<dbReference type="EMBL" id="RKLQ01000001">
    <property type="protein sequence ID" value="MBX0302395.1"/>
    <property type="molecule type" value="Genomic_DNA"/>
</dbReference>
<dbReference type="AlphaFoldDB" id="A0A8J8CBG8"/>
<dbReference type="RefSeq" id="WP_220586634.1">
    <property type="nucleotide sequence ID" value="NZ_RKLQ01000001.1"/>
</dbReference>
<evidence type="ECO:0000256" key="1">
    <source>
        <dbReference type="SAM" id="Phobius"/>
    </source>
</evidence>
<feature type="transmembrane region" description="Helical" evidence="1">
    <location>
        <begin position="202"/>
        <end position="223"/>
    </location>
</feature>
<gene>
    <name evidence="3" type="ORF">EGD98_01785</name>
</gene>
<evidence type="ECO:0000313" key="3">
    <source>
        <dbReference type="EMBL" id="MBX0302395.1"/>
    </source>
</evidence>
<protein>
    <submittedName>
        <fullName evidence="3">S26 family signal peptidase</fullName>
    </submittedName>
</protein>
<dbReference type="Gene3D" id="2.60.40.10">
    <property type="entry name" value="Immunoglobulins"/>
    <property type="match status" value="1"/>
</dbReference>
<dbReference type="InterPro" id="IPR036286">
    <property type="entry name" value="LexA/Signal_pep-like_sf"/>
</dbReference>
<sequence length="379" mass="40310">MTVRSRLVRTAELSVVAIAVLLLAGHFLGQPVLLGFVETGSMAPTLEPEDGYVSVPSELTDVEEGDVVVFRAREIQGGGLTTHRVVGRTSEGYITKGDANAVTDQTAGEPPVPEHRIVAEVVRVDGHVVVIPGLGTAITTSRTAVAGGQRTLAALLGTGLLLGTGGLLSLIAVAAFAYLAVTEYRAEGDRDRQRSRARSRGLDPRLLVGGFTLLLLLGLWLPMALPAETDEMTIVSADFESERPTVVEGGGSQTRTQTLSNPGLVPTVVYLEPGDGVSVDDRTVVLPPRSEAEVSVTTTAPAETGAYTRYLTTHRYIAVLPPDVLVALHRAHPWLPIGTALAMVGVPFYLVGRRLVGTGRYRRRNRETSRQGGSWGLLD</sequence>
<keyword evidence="1" id="KW-0812">Transmembrane</keyword>
<dbReference type="SUPFAM" id="SSF51306">
    <property type="entry name" value="LexA/Signal peptidase"/>
    <property type="match status" value="1"/>
</dbReference>
<name>A0A8J8CBG8_9EURY</name>
<organism evidence="3 4">
    <name type="scientific">Haloarcula salinisoli</name>
    <dbReference type="NCBI Taxonomy" id="2487746"/>
    <lineage>
        <taxon>Archaea</taxon>
        <taxon>Methanobacteriati</taxon>
        <taxon>Methanobacteriota</taxon>
        <taxon>Stenosarchaea group</taxon>
        <taxon>Halobacteria</taxon>
        <taxon>Halobacteriales</taxon>
        <taxon>Haloarculaceae</taxon>
        <taxon>Haloarcula</taxon>
    </lineage>
</organism>
<dbReference type="Pfam" id="PF10502">
    <property type="entry name" value="Peptidase_S26"/>
    <property type="match status" value="1"/>
</dbReference>
<evidence type="ECO:0000259" key="2">
    <source>
        <dbReference type="Pfam" id="PF10502"/>
    </source>
</evidence>